<accession>F4QH03</accession>
<gene>
    <name evidence="1" type="ORF">ABI_21980</name>
</gene>
<dbReference type="STRING" id="715226.ABI_21980"/>
<dbReference type="EMBL" id="GL883077">
    <property type="protein sequence ID" value="EGF93756.1"/>
    <property type="molecule type" value="Genomic_DNA"/>
</dbReference>
<dbReference type="AlphaFoldDB" id="F4QH03"/>
<protein>
    <submittedName>
        <fullName evidence="1">Uncharacterized protein</fullName>
    </submittedName>
</protein>
<evidence type="ECO:0000313" key="2">
    <source>
        <dbReference type="Proteomes" id="UP000006512"/>
    </source>
</evidence>
<keyword evidence="2" id="KW-1185">Reference proteome</keyword>
<evidence type="ECO:0000313" key="1">
    <source>
        <dbReference type="EMBL" id="EGF93756.1"/>
    </source>
</evidence>
<organism evidence="1 2">
    <name type="scientific">Asticcacaulis biprosthecium C19</name>
    <dbReference type="NCBI Taxonomy" id="715226"/>
    <lineage>
        <taxon>Bacteria</taxon>
        <taxon>Pseudomonadati</taxon>
        <taxon>Pseudomonadota</taxon>
        <taxon>Alphaproteobacteria</taxon>
        <taxon>Caulobacterales</taxon>
        <taxon>Caulobacteraceae</taxon>
        <taxon>Asticcacaulis</taxon>
    </lineage>
</organism>
<sequence length="338" mass="34739">MGFGIGRMGLAFRGPRPVPSWVAPGAAFHIKPAAGWAWINGREYTSFAALVADPTAASFSRPSECYALTSAGTFTRFDSDVPAITDLGLLVEPEETGLGLRGITQSEGPQSATRATVQTNVSGPFGLTGCRITADGTSGSHSRSNTLATIVSGKTYLIYVIVEDSSGDYFQLVAGSSGFGTGVYANFDLLGNGFAGTKGANTITSGIVELCPRRFLVWLSATATGSASTGVTFAIVPSISSTRLASSLSTSAFTISAVQVSEATRWGSPIDTGETVPDIRVGVSLSVKPPSDTYNISVKFGDGTADQFLSGQVVGGGGWACPATLNGRFVTDIIGVTA</sequence>
<reference evidence="2" key="1">
    <citation type="submission" date="2011-03" db="EMBL/GenBank/DDBJ databases">
        <title>Draft genome sequence of Brevundimonas diminuta.</title>
        <authorList>
            <person name="Brown P.J.B."/>
            <person name="Buechlein A."/>
            <person name="Hemmerich C."/>
            <person name="Brun Y.V."/>
        </authorList>
    </citation>
    <scope>NUCLEOTIDE SEQUENCE [LARGE SCALE GENOMIC DNA]</scope>
    <source>
        <strain evidence="2">C19</strain>
    </source>
</reference>
<proteinExistence type="predicted"/>
<dbReference type="Proteomes" id="UP000006512">
    <property type="component" value="Unassembled WGS sequence"/>
</dbReference>
<name>F4QH03_9CAUL</name>
<dbReference type="HOGENOM" id="CLU_825502_0_0_5"/>